<evidence type="ECO:0000313" key="2">
    <source>
        <dbReference type="Proteomes" id="UP000827721"/>
    </source>
</evidence>
<dbReference type="EMBL" id="JAFEMO010000002">
    <property type="protein sequence ID" value="KAH7575524.1"/>
    <property type="molecule type" value="Genomic_DNA"/>
</dbReference>
<keyword evidence="2" id="KW-1185">Reference proteome</keyword>
<protein>
    <recommendedName>
        <fullName evidence="3">Transposase</fullName>
    </recommendedName>
</protein>
<proteinExistence type="predicted"/>
<reference evidence="1 2" key="1">
    <citation type="submission" date="2021-02" db="EMBL/GenBank/DDBJ databases">
        <title>Plant Genome Project.</title>
        <authorList>
            <person name="Zhang R.-G."/>
        </authorList>
    </citation>
    <scope>NUCLEOTIDE SEQUENCE [LARGE SCALE GENOMIC DNA]</scope>
    <source>
        <tissue evidence="1">Leaves</tissue>
    </source>
</reference>
<evidence type="ECO:0008006" key="3">
    <source>
        <dbReference type="Google" id="ProtNLM"/>
    </source>
</evidence>
<organism evidence="1 2">
    <name type="scientific">Xanthoceras sorbifolium</name>
    <dbReference type="NCBI Taxonomy" id="99658"/>
    <lineage>
        <taxon>Eukaryota</taxon>
        <taxon>Viridiplantae</taxon>
        <taxon>Streptophyta</taxon>
        <taxon>Embryophyta</taxon>
        <taxon>Tracheophyta</taxon>
        <taxon>Spermatophyta</taxon>
        <taxon>Magnoliopsida</taxon>
        <taxon>eudicotyledons</taxon>
        <taxon>Gunneridae</taxon>
        <taxon>Pentapetalae</taxon>
        <taxon>rosids</taxon>
        <taxon>malvids</taxon>
        <taxon>Sapindales</taxon>
        <taxon>Sapindaceae</taxon>
        <taxon>Xanthoceroideae</taxon>
        <taxon>Xanthoceras</taxon>
    </lineage>
</organism>
<accession>A0ABQ8IFU4</accession>
<sequence length="228" mass="26252">MHARFKGDLNGLYVWAAANCSNRAYFQVEMDKLRAVSPTAYEYMMGIPLKHWSVHAFDLHVKSAHTINNMTEAFNSWVDNCRSVPALLLVESIRRKMMKKIGHCEINAWEELNRKLKERLKARTSFYKDPDLPSEMRDKHRYKLSKSFDGHKEIVLVAKPIEQGLALQRVHKQGIRWKMNLRCPSIPFYGILSYSISFASVLNLPPRVSSSSIARGRGDSSTTYSNIF</sequence>
<gene>
    <name evidence="1" type="ORF">JRO89_XS02G0133500</name>
</gene>
<evidence type="ECO:0000313" key="1">
    <source>
        <dbReference type="EMBL" id="KAH7575524.1"/>
    </source>
</evidence>
<dbReference type="Proteomes" id="UP000827721">
    <property type="component" value="Unassembled WGS sequence"/>
</dbReference>
<name>A0ABQ8IFU4_9ROSI</name>
<comment type="caution">
    <text evidence="1">The sequence shown here is derived from an EMBL/GenBank/DDBJ whole genome shotgun (WGS) entry which is preliminary data.</text>
</comment>